<gene>
    <name evidence="3" type="ORF">RBH19_10520</name>
</gene>
<evidence type="ECO:0000256" key="1">
    <source>
        <dbReference type="SAM" id="Phobius"/>
    </source>
</evidence>
<feature type="transmembrane region" description="Helical" evidence="1">
    <location>
        <begin position="97"/>
        <end position="115"/>
    </location>
</feature>
<feature type="transmembrane region" description="Helical" evidence="1">
    <location>
        <begin position="65"/>
        <end position="85"/>
    </location>
</feature>
<evidence type="ECO:0000313" key="3">
    <source>
        <dbReference type="EMBL" id="MDQ2070314.1"/>
    </source>
</evidence>
<feature type="transmembrane region" description="Helical" evidence="1">
    <location>
        <begin position="136"/>
        <end position="156"/>
    </location>
</feature>
<dbReference type="InterPro" id="IPR046586">
    <property type="entry name" value="DUF6644"/>
</dbReference>
<evidence type="ECO:0000259" key="2">
    <source>
        <dbReference type="Pfam" id="PF20349"/>
    </source>
</evidence>
<keyword evidence="1" id="KW-0472">Membrane</keyword>
<feature type="domain" description="DUF6644" evidence="2">
    <location>
        <begin position="27"/>
        <end position="157"/>
    </location>
</feature>
<evidence type="ECO:0000313" key="4">
    <source>
        <dbReference type="Proteomes" id="UP001239019"/>
    </source>
</evidence>
<sequence length="158" mass="16635">MLTALLLWLGETAMASALRQSTIAYPLASSAHITGLGLLVGGIITLDLRILGAIRRGRLSELAPLLSRVAAGGLLLAVTTGVLLFSVQPSHYLDNSAFLIKLGLVALAVLNALVVHQLPQWKAMLAGAPVARTLKITAVLSLLLWLSALIAGRWIAFL</sequence>
<keyword evidence="1" id="KW-0812">Transmembrane</keyword>
<keyword evidence="4" id="KW-1185">Reference proteome</keyword>
<dbReference type="RefSeq" id="WP_306728814.1">
    <property type="nucleotide sequence ID" value="NZ_JAVDDT010000007.1"/>
</dbReference>
<feature type="transmembrane region" description="Helical" evidence="1">
    <location>
        <begin position="31"/>
        <end position="53"/>
    </location>
</feature>
<accession>A0ABU0W8E8</accession>
<dbReference type="EMBL" id="JAVDDT010000007">
    <property type="protein sequence ID" value="MDQ2070314.1"/>
    <property type="molecule type" value="Genomic_DNA"/>
</dbReference>
<organism evidence="3 4">
    <name type="scientific">Natronospira bacteriovora</name>
    <dbReference type="NCBI Taxonomy" id="3069753"/>
    <lineage>
        <taxon>Bacteria</taxon>
        <taxon>Pseudomonadati</taxon>
        <taxon>Pseudomonadota</taxon>
        <taxon>Gammaproteobacteria</taxon>
        <taxon>Natronospirales</taxon>
        <taxon>Natronospiraceae</taxon>
        <taxon>Natronospira</taxon>
    </lineage>
</organism>
<reference evidence="3 4" key="1">
    <citation type="submission" date="2023-08" db="EMBL/GenBank/DDBJ databases">
        <title>Whole-genome sequencing of halo(alkali)philic microorganisms from hypersaline lakes.</title>
        <authorList>
            <person name="Sorokin D.Y."/>
            <person name="Abbas B."/>
            <person name="Merkel A.Y."/>
        </authorList>
    </citation>
    <scope>NUCLEOTIDE SEQUENCE [LARGE SCALE GENOMIC DNA]</scope>
    <source>
        <strain evidence="3 4">AB-CW4</strain>
    </source>
</reference>
<dbReference type="Proteomes" id="UP001239019">
    <property type="component" value="Unassembled WGS sequence"/>
</dbReference>
<proteinExistence type="predicted"/>
<protein>
    <submittedName>
        <fullName evidence="3">DUF2214 domain-containing protein</fullName>
    </submittedName>
</protein>
<name>A0ABU0W8E8_9GAMM</name>
<comment type="caution">
    <text evidence="3">The sequence shown here is derived from an EMBL/GenBank/DDBJ whole genome shotgun (WGS) entry which is preliminary data.</text>
</comment>
<keyword evidence="1" id="KW-1133">Transmembrane helix</keyword>
<dbReference type="Pfam" id="PF20349">
    <property type="entry name" value="DUF6644"/>
    <property type="match status" value="1"/>
</dbReference>